<sequence>MSKDAPSSNPMDTLFNLPYLWQTKLTSSFWGCYLNN</sequence>
<evidence type="ECO:0000313" key="1">
    <source>
        <dbReference type="EMBL" id="JAH12239.1"/>
    </source>
</evidence>
<proteinExistence type="predicted"/>
<accession>A0A0E9Q685</accession>
<organism evidence="1">
    <name type="scientific">Anguilla anguilla</name>
    <name type="common">European freshwater eel</name>
    <name type="synonym">Muraena anguilla</name>
    <dbReference type="NCBI Taxonomy" id="7936"/>
    <lineage>
        <taxon>Eukaryota</taxon>
        <taxon>Metazoa</taxon>
        <taxon>Chordata</taxon>
        <taxon>Craniata</taxon>
        <taxon>Vertebrata</taxon>
        <taxon>Euteleostomi</taxon>
        <taxon>Actinopterygii</taxon>
        <taxon>Neopterygii</taxon>
        <taxon>Teleostei</taxon>
        <taxon>Anguilliformes</taxon>
        <taxon>Anguillidae</taxon>
        <taxon>Anguilla</taxon>
    </lineage>
</organism>
<name>A0A0E9Q685_ANGAN</name>
<protein>
    <submittedName>
        <fullName evidence="1">Uncharacterized protein</fullName>
    </submittedName>
</protein>
<reference evidence="1" key="1">
    <citation type="submission" date="2014-11" db="EMBL/GenBank/DDBJ databases">
        <authorList>
            <person name="Amaro Gonzalez C."/>
        </authorList>
    </citation>
    <scope>NUCLEOTIDE SEQUENCE</scope>
</reference>
<dbReference type="EMBL" id="GBXM01096338">
    <property type="protein sequence ID" value="JAH12239.1"/>
    <property type="molecule type" value="Transcribed_RNA"/>
</dbReference>
<reference evidence="1" key="2">
    <citation type="journal article" date="2015" name="Fish Shellfish Immunol.">
        <title>Early steps in the European eel (Anguilla anguilla)-Vibrio vulnificus interaction in the gills: Role of the RtxA13 toxin.</title>
        <authorList>
            <person name="Callol A."/>
            <person name="Pajuelo D."/>
            <person name="Ebbesson L."/>
            <person name="Teles M."/>
            <person name="MacKenzie S."/>
            <person name="Amaro C."/>
        </authorList>
    </citation>
    <scope>NUCLEOTIDE SEQUENCE</scope>
</reference>
<dbReference type="AlphaFoldDB" id="A0A0E9Q685"/>